<dbReference type="AlphaFoldDB" id="A0A484GY48"/>
<organism evidence="2 3">
    <name type="scientific">Sousa chinensis</name>
    <name type="common">Indo-pacific humpbacked dolphin</name>
    <name type="synonym">Steno chinensis</name>
    <dbReference type="NCBI Taxonomy" id="103600"/>
    <lineage>
        <taxon>Eukaryota</taxon>
        <taxon>Metazoa</taxon>
        <taxon>Chordata</taxon>
        <taxon>Craniata</taxon>
        <taxon>Vertebrata</taxon>
        <taxon>Euteleostomi</taxon>
        <taxon>Mammalia</taxon>
        <taxon>Eutheria</taxon>
        <taxon>Laurasiatheria</taxon>
        <taxon>Artiodactyla</taxon>
        <taxon>Whippomorpha</taxon>
        <taxon>Cetacea</taxon>
        <taxon>Odontoceti</taxon>
        <taxon>Delphinidae</taxon>
        <taxon>Sousa</taxon>
    </lineage>
</organism>
<feature type="non-terminal residue" evidence="2">
    <location>
        <position position="1"/>
    </location>
</feature>
<dbReference type="Gene3D" id="6.10.140.140">
    <property type="match status" value="1"/>
</dbReference>
<feature type="domain" description="KRAB" evidence="1">
    <location>
        <begin position="1"/>
        <end position="17"/>
    </location>
</feature>
<dbReference type="InterPro" id="IPR001909">
    <property type="entry name" value="KRAB"/>
</dbReference>
<name>A0A484GY48_SOUCH</name>
<gene>
    <name evidence="2" type="ORF">DBR06_SOUSAS62110001</name>
</gene>
<dbReference type="Proteomes" id="UP000295264">
    <property type="component" value="Unassembled WGS sequence"/>
</dbReference>
<dbReference type="SUPFAM" id="SSF109640">
    <property type="entry name" value="KRAB domain (Kruppel-associated box)"/>
    <property type="match status" value="1"/>
</dbReference>
<proteinExistence type="predicted"/>
<evidence type="ECO:0000313" key="2">
    <source>
        <dbReference type="EMBL" id="TEA40543.1"/>
    </source>
</evidence>
<feature type="non-terminal residue" evidence="2">
    <location>
        <position position="17"/>
    </location>
</feature>
<accession>A0A484GY48</accession>
<keyword evidence="3" id="KW-1185">Reference proteome</keyword>
<dbReference type="PROSITE" id="PS50805">
    <property type="entry name" value="KRAB"/>
    <property type="match status" value="1"/>
</dbReference>
<sequence length="17" mass="2137">EEWQQMDPAQKTLYRDV</sequence>
<evidence type="ECO:0000313" key="3">
    <source>
        <dbReference type="Proteomes" id="UP000295264"/>
    </source>
</evidence>
<comment type="caution">
    <text evidence="2">The sequence shown here is derived from an EMBL/GenBank/DDBJ whole genome shotgun (WGS) entry which is preliminary data.</text>
</comment>
<reference evidence="2 3" key="1">
    <citation type="journal article" date="2018" name="Genomics">
        <title>Molecular footprints of inshore aquatic adaptation in Indo-Pacific humpback dolphin (Sousa chinensis).</title>
        <authorList>
            <person name="Ming Y."/>
            <person name="Jian J."/>
            <person name="Yu F."/>
            <person name="Yu X."/>
            <person name="Wang J."/>
            <person name="Liu W."/>
        </authorList>
    </citation>
    <scope>NUCLEOTIDE SEQUENCE [LARGE SCALE GENOMIC DNA]</scope>
    <source>
        <strain evidence="2">MY-2018</strain>
        <tissue evidence="2">Skin</tissue>
    </source>
</reference>
<protein>
    <recommendedName>
        <fullName evidence="1">KRAB domain-containing protein</fullName>
    </recommendedName>
</protein>
<dbReference type="EMBL" id="QWLN02002805">
    <property type="protein sequence ID" value="TEA40543.1"/>
    <property type="molecule type" value="Genomic_DNA"/>
</dbReference>
<dbReference type="Pfam" id="PF01352">
    <property type="entry name" value="KRAB"/>
    <property type="match status" value="1"/>
</dbReference>
<dbReference type="InterPro" id="IPR036051">
    <property type="entry name" value="KRAB_dom_sf"/>
</dbReference>
<evidence type="ECO:0000259" key="1">
    <source>
        <dbReference type="PROSITE" id="PS50805"/>
    </source>
</evidence>
<dbReference type="GO" id="GO:0006355">
    <property type="term" value="P:regulation of DNA-templated transcription"/>
    <property type="evidence" value="ECO:0007669"/>
    <property type="project" value="InterPro"/>
</dbReference>